<dbReference type="Proteomes" id="UP001167160">
    <property type="component" value="Unassembled WGS sequence"/>
</dbReference>
<dbReference type="Gene3D" id="1.10.1740.10">
    <property type="match status" value="1"/>
</dbReference>
<evidence type="ECO:0000256" key="2">
    <source>
        <dbReference type="ARBA" id="ARBA00023015"/>
    </source>
</evidence>
<dbReference type="PANTHER" id="PTHR43133:SF8">
    <property type="entry name" value="RNA POLYMERASE SIGMA FACTOR HI_1459-RELATED"/>
    <property type="match status" value="1"/>
</dbReference>
<dbReference type="Gene3D" id="1.10.10.1320">
    <property type="entry name" value="Anti-sigma factor, zinc-finger domain"/>
    <property type="match status" value="1"/>
</dbReference>
<dbReference type="InterPro" id="IPR013324">
    <property type="entry name" value="RNA_pol_sigma_r3/r4-like"/>
</dbReference>
<feature type="region of interest" description="Disordered" evidence="6">
    <location>
        <begin position="356"/>
        <end position="495"/>
    </location>
</feature>
<evidence type="ECO:0000259" key="8">
    <source>
        <dbReference type="Pfam" id="PF13490"/>
    </source>
</evidence>
<dbReference type="SUPFAM" id="SSF88659">
    <property type="entry name" value="Sigma3 and sigma4 domains of RNA polymerase sigma factors"/>
    <property type="match status" value="1"/>
</dbReference>
<evidence type="ECO:0000313" key="9">
    <source>
        <dbReference type="EMBL" id="MCM2580554.1"/>
    </source>
</evidence>
<dbReference type="SUPFAM" id="SSF88946">
    <property type="entry name" value="Sigma2 domain of RNA polymerase sigma factors"/>
    <property type="match status" value="1"/>
</dbReference>
<gene>
    <name evidence="9" type="ORF">M1E25_25000</name>
</gene>
<feature type="region of interest" description="Disordered" evidence="6">
    <location>
        <begin position="1"/>
        <end position="23"/>
    </location>
</feature>
<feature type="compositionally biased region" description="Gly residues" evidence="6">
    <location>
        <begin position="1"/>
        <end position="12"/>
    </location>
</feature>
<evidence type="ECO:0000256" key="5">
    <source>
        <dbReference type="ARBA" id="ARBA00023163"/>
    </source>
</evidence>
<comment type="similarity">
    <text evidence="1">Belongs to the sigma-70 factor family. ECF subfamily.</text>
</comment>
<dbReference type="InterPro" id="IPR027383">
    <property type="entry name" value="Znf_put"/>
</dbReference>
<keyword evidence="2" id="KW-0805">Transcription regulation</keyword>
<evidence type="ECO:0000313" key="10">
    <source>
        <dbReference type="Proteomes" id="UP001167160"/>
    </source>
</evidence>
<evidence type="ECO:0000256" key="3">
    <source>
        <dbReference type="ARBA" id="ARBA00023082"/>
    </source>
</evidence>
<evidence type="ECO:0000256" key="4">
    <source>
        <dbReference type="ARBA" id="ARBA00023125"/>
    </source>
</evidence>
<dbReference type="EMBL" id="JAMQGM010000070">
    <property type="protein sequence ID" value="MCM2580554.1"/>
    <property type="molecule type" value="Genomic_DNA"/>
</dbReference>
<reference evidence="9" key="1">
    <citation type="journal article" date="2023" name="Int. J. Syst. Evol. Microbiol.">
        <title>Streptomyces meridianus sp. nov. isolated from brackish water of the Tagus estuary in Alcochete, Portugal.</title>
        <authorList>
            <person name="Santos J.D.N."/>
            <person name="Klimek D."/>
            <person name="Calusinska M."/>
            <person name="Lobo Da Cunha A."/>
            <person name="Catita J."/>
            <person name="Goncalves H."/>
            <person name="Gonzalez I."/>
            <person name="Reyes F."/>
            <person name="Lage O.M."/>
        </authorList>
    </citation>
    <scope>NUCLEOTIDE SEQUENCE</scope>
    <source>
        <strain evidence="9">MTZ3.1</strain>
    </source>
</reference>
<feature type="domain" description="Putative zinc-finger" evidence="8">
    <location>
        <begin position="218"/>
        <end position="252"/>
    </location>
</feature>
<keyword evidence="5" id="KW-0804">Transcription</keyword>
<dbReference type="Pfam" id="PF04542">
    <property type="entry name" value="Sigma70_r2"/>
    <property type="match status" value="1"/>
</dbReference>
<dbReference type="InterPro" id="IPR041916">
    <property type="entry name" value="Anti_sigma_zinc_sf"/>
</dbReference>
<feature type="region of interest" description="Disordered" evidence="6">
    <location>
        <begin position="300"/>
        <end position="323"/>
    </location>
</feature>
<comment type="caution">
    <text evidence="9">The sequence shown here is derived from an EMBL/GenBank/DDBJ whole genome shotgun (WGS) entry which is preliminary data.</text>
</comment>
<dbReference type="Gene3D" id="1.10.10.10">
    <property type="entry name" value="Winged helix-like DNA-binding domain superfamily/Winged helix DNA-binding domain"/>
    <property type="match status" value="1"/>
</dbReference>
<name>A0ABT0XDE5_9ACTN</name>
<evidence type="ECO:0000256" key="6">
    <source>
        <dbReference type="SAM" id="MobiDB-lite"/>
    </source>
</evidence>
<dbReference type="InterPro" id="IPR036388">
    <property type="entry name" value="WH-like_DNA-bd_sf"/>
</dbReference>
<dbReference type="RefSeq" id="WP_251419504.1">
    <property type="nucleotide sequence ID" value="NZ_JAMQGM010000070.1"/>
</dbReference>
<feature type="domain" description="RNA polymerase sigma-70 region 2" evidence="7">
    <location>
        <begin position="41"/>
        <end position="102"/>
    </location>
</feature>
<keyword evidence="10" id="KW-1185">Reference proteome</keyword>
<feature type="compositionally biased region" description="Low complexity" evidence="6">
    <location>
        <begin position="400"/>
        <end position="412"/>
    </location>
</feature>
<keyword evidence="4" id="KW-0238">DNA-binding</keyword>
<organism evidence="9 10">
    <name type="scientific">Streptomyces meridianus</name>
    <dbReference type="NCBI Taxonomy" id="2938945"/>
    <lineage>
        <taxon>Bacteria</taxon>
        <taxon>Bacillati</taxon>
        <taxon>Actinomycetota</taxon>
        <taxon>Actinomycetes</taxon>
        <taxon>Kitasatosporales</taxon>
        <taxon>Streptomycetaceae</taxon>
        <taxon>Streptomyces</taxon>
    </lineage>
</organism>
<sequence>MAGAGSGPGAGSGERRLPPSDSALIARTRRGDEHAYAELCRRHVMSVRRYARSCCRDGHAADDLTGEVFARTLQALRRGAGPDTAVRAHLLSTVRRVAASWATTSGRAWLVDDFAAFAGRMAQTGGPGGDTVEPGPEVRALHEAERTLVVKAFRRLPERWQTVLWHTTVENEPPARAAVHLGLTADAAAALARRAREGLRQAYLQAHISASRAVGGDCARFSDRMGTYVRGGLRMRAERGLRQHLAACARCRPVALEVQQVNARLRTLLPVAVIGWFASDYTLDTVGAATGAASAAAESDAPAAAHGTDSGIAGPTRGGHSAGRPGIAVRAAVATAVAAIATAGVFVMTAADGVPERRQAGPPVSALPTQPPHDRTPPGDQRNGRRPETAPASPGPPYAAPGSPEGPASGVPDGTGGSAGRTTPLLPAGKAPDTGARPPAPPSGPNEVPRPCDGLEVDLQMPLGESSTLGVTLGPDAKGTGTRGGEGSEPDLVCD</sequence>
<protein>
    <submittedName>
        <fullName evidence="9">RNA polymerase subunit sigma-24</fullName>
    </submittedName>
</protein>
<feature type="compositionally biased region" description="Basic and acidic residues" evidence="6">
    <location>
        <begin position="372"/>
        <end position="388"/>
    </location>
</feature>
<dbReference type="PANTHER" id="PTHR43133">
    <property type="entry name" value="RNA POLYMERASE ECF-TYPE SIGMA FACTO"/>
    <property type="match status" value="1"/>
</dbReference>
<dbReference type="InterPro" id="IPR013325">
    <property type="entry name" value="RNA_pol_sigma_r2"/>
</dbReference>
<evidence type="ECO:0000259" key="7">
    <source>
        <dbReference type="Pfam" id="PF04542"/>
    </source>
</evidence>
<keyword evidence="3" id="KW-0731">Sigma factor</keyword>
<accession>A0ABT0XDE5</accession>
<dbReference type="InterPro" id="IPR039425">
    <property type="entry name" value="RNA_pol_sigma-70-like"/>
</dbReference>
<proteinExistence type="inferred from homology"/>
<dbReference type="Pfam" id="PF13490">
    <property type="entry name" value="zf-HC2"/>
    <property type="match status" value="1"/>
</dbReference>
<evidence type="ECO:0000256" key="1">
    <source>
        <dbReference type="ARBA" id="ARBA00010641"/>
    </source>
</evidence>
<dbReference type="InterPro" id="IPR007627">
    <property type="entry name" value="RNA_pol_sigma70_r2"/>
</dbReference>